<evidence type="ECO:0000313" key="1">
    <source>
        <dbReference type="EMBL" id="RMC08129.1"/>
    </source>
</evidence>
<protein>
    <submittedName>
        <fullName evidence="1">Uncharacterized protein</fullName>
    </submittedName>
</protein>
<organism evidence="1 2">
    <name type="scientific">Hirundo rustica rustica</name>
    <dbReference type="NCBI Taxonomy" id="333673"/>
    <lineage>
        <taxon>Eukaryota</taxon>
        <taxon>Metazoa</taxon>
        <taxon>Chordata</taxon>
        <taxon>Craniata</taxon>
        <taxon>Vertebrata</taxon>
        <taxon>Euteleostomi</taxon>
        <taxon>Archelosauria</taxon>
        <taxon>Archosauria</taxon>
        <taxon>Dinosauria</taxon>
        <taxon>Saurischia</taxon>
        <taxon>Theropoda</taxon>
        <taxon>Coelurosauria</taxon>
        <taxon>Aves</taxon>
        <taxon>Neognathae</taxon>
        <taxon>Neoaves</taxon>
        <taxon>Telluraves</taxon>
        <taxon>Australaves</taxon>
        <taxon>Passeriformes</taxon>
        <taxon>Sylvioidea</taxon>
        <taxon>Hirundinidae</taxon>
        <taxon>Hirundo</taxon>
    </lineage>
</organism>
<gene>
    <name evidence="1" type="ORF">DUI87_15163</name>
</gene>
<reference evidence="1 2" key="1">
    <citation type="submission" date="2018-07" db="EMBL/GenBank/DDBJ databases">
        <title>A high quality draft genome assembly of the barn swallow (H. rustica rustica).</title>
        <authorList>
            <person name="Formenti G."/>
            <person name="Chiara M."/>
            <person name="Poveda L."/>
            <person name="Francoijs K.-J."/>
            <person name="Bonisoli-Alquati A."/>
            <person name="Canova L."/>
            <person name="Gianfranceschi L."/>
            <person name="Horner D.S."/>
            <person name="Saino N."/>
        </authorList>
    </citation>
    <scope>NUCLEOTIDE SEQUENCE [LARGE SCALE GENOMIC DNA]</scope>
    <source>
        <strain evidence="1">Chelidonia</strain>
        <tissue evidence="1">Blood</tissue>
    </source>
</reference>
<accession>A0A3M0K4F7</accession>
<dbReference type="EMBL" id="QRBI01000118">
    <property type="protein sequence ID" value="RMC08129.1"/>
    <property type="molecule type" value="Genomic_DNA"/>
</dbReference>
<comment type="caution">
    <text evidence="1">The sequence shown here is derived from an EMBL/GenBank/DDBJ whole genome shotgun (WGS) entry which is preliminary data.</text>
</comment>
<name>A0A3M0K4F7_HIRRU</name>
<proteinExistence type="predicted"/>
<sequence>MWDDLESHKSINISSMGYTMGNGEAGQQFLKCSSNDVTYRMETSTRVLRMKVRATFIKYGLNEAKIWTSSCDQAGTALAGFVYGSAIRYSTELRLRGAFSILSQEKSTHYLRHGWKSQVLDDKLERHFFTQRHLAMHVPPKRDWWTWPEAV</sequence>
<dbReference type="Proteomes" id="UP000269221">
    <property type="component" value="Unassembled WGS sequence"/>
</dbReference>
<keyword evidence="2" id="KW-1185">Reference proteome</keyword>
<evidence type="ECO:0000313" key="2">
    <source>
        <dbReference type="Proteomes" id="UP000269221"/>
    </source>
</evidence>
<dbReference type="AlphaFoldDB" id="A0A3M0K4F7"/>